<reference evidence="6" key="1">
    <citation type="submission" date="2019-04" db="EMBL/GenBank/DDBJ databases">
        <title>Draft genome sequence of Pseudonocardiaceae bacterium SL3-2-4.</title>
        <authorList>
            <person name="Ningsih F."/>
            <person name="Yokota A."/>
            <person name="Sakai Y."/>
            <person name="Nanatani K."/>
            <person name="Yabe S."/>
            <person name="Oetari A."/>
            <person name="Sjamsuridzal W."/>
        </authorList>
    </citation>
    <scope>NUCLEOTIDE SEQUENCE [LARGE SCALE GENOMIC DNA]</scope>
    <source>
        <strain evidence="6">SL3-2-4</strain>
    </source>
</reference>
<dbReference type="PANTHER" id="PTHR12304">
    <property type="entry name" value="INOSINE-URIDINE PREFERRING NUCLEOSIDE HYDROLASE"/>
    <property type="match status" value="1"/>
</dbReference>
<evidence type="ECO:0000256" key="3">
    <source>
        <dbReference type="SAM" id="MobiDB-lite"/>
    </source>
</evidence>
<feature type="domain" description="Inosine/uridine-preferring nucleoside hydrolase" evidence="4">
    <location>
        <begin position="1"/>
        <end position="301"/>
    </location>
</feature>
<dbReference type="GO" id="GO:0006152">
    <property type="term" value="P:purine nucleoside catabolic process"/>
    <property type="evidence" value="ECO:0007669"/>
    <property type="project" value="TreeGrafter"/>
</dbReference>
<evidence type="ECO:0000313" key="5">
    <source>
        <dbReference type="EMBL" id="GDY31890.1"/>
    </source>
</evidence>
<dbReference type="GO" id="GO:0008477">
    <property type="term" value="F:purine nucleosidase activity"/>
    <property type="evidence" value="ECO:0007669"/>
    <property type="project" value="TreeGrafter"/>
</dbReference>
<dbReference type="Gene3D" id="3.90.245.10">
    <property type="entry name" value="Ribonucleoside hydrolase-like"/>
    <property type="match status" value="1"/>
</dbReference>
<dbReference type="SUPFAM" id="SSF53590">
    <property type="entry name" value="Nucleoside hydrolase"/>
    <property type="match status" value="1"/>
</dbReference>
<proteinExistence type="predicted"/>
<protein>
    <submittedName>
        <fullName evidence="5">Purine nucleosidase</fullName>
    </submittedName>
</protein>
<dbReference type="PANTHER" id="PTHR12304:SF4">
    <property type="entry name" value="URIDINE NUCLEOSIDASE"/>
    <property type="match status" value="1"/>
</dbReference>
<gene>
    <name evidence="5" type="primary">rihA</name>
    <name evidence="5" type="ORF">GTS_35230</name>
</gene>
<feature type="region of interest" description="Disordered" evidence="3">
    <location>
        <begin position="70"/>
        <end position="92"/>
    </location>
</feature>
<dbReference type="EMBL" id="BJFL01000018">
    <property type="protein sequence ID" value="GDY31890.1"/>
    <property type="molecule type" value="Genomic_DNA"/>
</dbReference>
<keyword evidence="2" id="KW-0326">Glycosidase</keyword>
<evidence type="ECO:0000256" key="1">
    <source>
        <dbReference type="ARBA" id="ARBA00022801"/>
    </source>
</evidence>
<dbReference type="GO" id="GO:0005829">
    <property type="term" value="C:cytosol"/>
    <property type="evidence" value="ECO:0007669"/>
    <property type="project" value="TreeGrafter"/>
</dbReference>
<dbReference type="InterPro" id="IPR036452">
    <property type="entry name" value="Ribo_hydro-like"/>
</dbReference>
<evidence type="ECO:0000313" key="6">
    <source>
        <dbReference type="Proteomes" id="UP000298860"/>
    </source>
</evidence>
<dbReference type="InterPro" id="IPR023186">
    <property type="entry name" value="IUNH"/>
</dbReference>
<sequence>MIIDTDPGVDDAFAIALAATSPAIDLLAVSAVYGNVTLAGTTANALRVLAATGRADVPVLVGAERPLVHPQPHRASHVHGADGLSGRAGTLPEPGRAAEPGDGVARLAALLHATERPVTLAAIGPLTNVALLLAAHPSVRPKIDRLVVMGGGLDGGNVTAAAEFNVWSDPEAAHRVLAEEDVPTVLVPLDLTHRCAVDAGWLDRLAESGPLGAALVGLTPSYRENYRRMLGIDGMVLHDAVALAEAVRPGILRTEPMPLSVECSFGPGRGAVLPDRRPARVREAAGRTGRPVDVAVDVDLAVLREFLLDRLATARPSGAVSPAGNR</sequence>
<organism evidence="5 6">
    <name type="scientific">Gandjariella thermophila</name>
    <dbReference type="NCBI Taxonomy" id="1931992"/>
    <lineage>
        <taxon>Bacteria</taxon>
        <taxon>Bacillati</taxon>
        <taxon>Actinomycetota</taxon>
        <taxon>Actinomycetes</taxon>
        <taxon>Pseudonocardiales</taxon>
        <taxon>Pseudonocardiaceae</taxon>
        <taxon>Gandjariella</taxon>
    </lineage>
</organism>
<evidence type="ECO:0000259" key="4">
    <source>
        <dbReference type="Pfam" id="PF01156"/>
    </source>
</evidence>
<comment type="caution">
    <text evidence="5">The sequence shown here is derived from an EMBL/GenBank/DDBJ whole genome shotgun (WGS) entry which is preliminary data.</text>
</comment>
<evidence type="ECO:0000256" key="2">
    <source>
        <dbReference type="ARBA" id="ARBA00023295"/>
    </source>
</evidence>
<keyword evidence="6" id="KW-1185">Reference proteome</keyword>
<dbReference type="Pfam" id="PF01156">
    <property type="entry name" value="IU_nuc_hydro"/>
    <property type="match status" value="1"/>
</dbReference>
<keyword evidence="1" id="KW-0378">Hydrolase</keyword>
<dbReference type="AlphaFoldDB" id="A0A4D4JA59"/>
<name>A0A4D4JA59_9PSEU</name>
<dbReference type="Proteomes" id="UP000298860">
    <property type="component" value="Unassembled WGS sequence"/>
</dbReference>
<dbReference type="InterPro" id="IPR001910">
    <property type="entry name" value="Inosine/uridine_hydrolase_dom"/>
</dbReference>
<accession>A0A4D4JA59</accession>